<feature type="repeat" description="ANK" evidence="3">
    <location>
        <begin position="621"/>
        <end position="653"/>
    </location>
</feature>
<dbReference type="SMART" id="SM00248">
    <property type="entry name" value="ANK"/>
    <property type="match status" value="19"/>
</dbReference>
<dbReference type="PROSITE" id="PS50088">
    <property type="entry name" value="ANK_REPEAT"/>
    <property type="match status" value="15"/>
</dbReference>
<evidence type="ECO:0008006" key="7">
    <source>
        <dbReference type="Google" id="ProtNLM"/>
    </source>
</evidence>
<feature type="repeat" description="ANK" evidence="3">
    <location>
        <begin position="1053"/>
        <end position="1085"/>
    </location>
</feature>
<feature type="repeat" description="ANK" evidence="3">
    <location>
        <begin position="756"/>
        <end position="788"/>
    </location>
</feature>
<feature type="transmembrane region" description="Helical" evidence="4">
    <location>
        <begin position="57"/>
        <end position="74"/>
    </location>
</feature>
<dbReference type="Gene3D" id="1.25.40.20">
    <property type="entry name" value="Ankyrin repeat-containing domain"/>
    <property type="match status" value="5"/>
</dbReference>
<feature type="repeat" description="ANK" evidence="3">
    <location>
        <begin position="855"/>
        <end position="887"/>
    </location>
</feature>
<dbReference type="InterPro" id="IPR050889">
    <property type="entry name" value="Dendritic_Spine_Reg/Scaffold"/>
</dbReference>
<evidence type="ECO:0000313" key="5">
    <source>
        <dbReference type="EnsemblMetazoa" id="XP_019856195.1"/>
    </source>
</evidence>
<reference evidence="6" key="1">
    <citation type="journal article" date="2010" name="Nature">
        <title>The Amphimedon queenslandica genome and the evolution of animal complexity.</title>
        <authorList>
            <person name="Srivastava M."/>
            <person name="Simakov O."/>
            <person name="Chapman J."/>
            <person name="Fahey B."/>
            <person name="Gauthier M.E."/>
            <person name="Mitros T."/>
            <person name="Richards G.S."/>
            <person name="Conaco C."/>
            <person name="Dacre M."/>
            <person name="Hellsten U."/>
            <person name="Larroux C."/>
            <person name="Putnam N.H."/>
            <person name="Stanke M."/>
            <person name="Adamska M."/>
            <person name="Darling A."/>
            <person name="Degnan S.M."/>
            <person name="Oakley T.H."/>
            <person name="Plachetzki D.C."/>
            <person name="Zhai Y."/>
            <person name="Adamski M."/>
            <person name="Calcino A."/>
            <person name="Cummins S.F."/>
            <person name="Goodstein D.M."/>
            <person name="Harris C."/>
            <person name="Jackson D.J."/>
            <person name="Leys S.P."/>
            <person name="Shu S."/>
            <person name="Woodcroft B.J."/>
            <person name="Vervoort M."/>
            <person name="Kosik K.S."/>
            <person name="Manning G."/>
            <person name="Degnan B.M."/>
            <person name="Rokhsar D.S."/>
        </authorList>
    </citation>
    <scope>NUCLEOTIDE SEQUENCE [LARGE SCALE GENOMIC DNA]</scope>
</reference>
<dbReference type="PANTHER" id="PTHR24166:SF48">
    <property type="entry name" value="PROTEIN VAPYRIN"/>
    <property type="match status" value="1"/>
</dbReference>
<dbReference type="InterPro" id="IPR002110">
    <property type="entry name" value="Ankyrin_rpt"/>
</dbReference>
<dbReference type="PANTHER" id="PTHR24166">
    <property type="entry name" value="ROLLING PEBBLES, ISOFORM B"/>
    <property type="match status" value="1"/>
</dbReference>
<feature type="repeat" description="ANK" evidence="3">
    <location>
        <begin position="987"/>
        <end position="1019"/>
    </location>
</feature>
<dbReference type="EnsemblMetazoa" id="XM_020000636.1">
    <property type="protein sequence ID" value="XP_019856195.1"/>
    <property type="gene ID" value="LOC100641054"/>
</dbReference>
<feature type="repeat" description="ANK" evidence="3">
    <location>
        <begin position="954"/>
        <end position="986"/>
    </location>
</feature>
<feature type="repeat" description="ANK" evidence="3">
    <location>
        <begin position="921"/>
        <end position="953"/>
    </location>
</feature>
<dbReference type="SUPFAM" id="SSF48403">
    <property type="entry name" value="Ankyrin repeat"/>
    <property type="match status" value="3"/>
</dbReference>
<dbReference type="KEGG" id="aqu:100641054"/>
<name>A0AAN0JGN1_AMPQE</name>
<feature type="repeat" description="ANK" evidence="3">
    <location>
        <begin position="822"/>
        <end position="854"/>
    </location>
</feature>
<protein>
    <recommendedName>
        <fullName evidence="7">Death domain-containing protein</fullName>
    </recommendedName>
</protein>
<evidence type="ECO:0000256" key="1">
    <source>
        <dbReference type="ARBA" id="ARBA00022737"/>
    </source>
</evidence>
<keyword evidence="4" id="KW-1133">Transmembrane helix</keyword>
<keyword evidence="4" id="KW-0472">Membrane</keyword>
<dbReference type="Pfam" id="PF13637">
    <property type="entry name" value="Ank_4"/>
    <property type="match status" value="1"/>
</dbReference>
<evidence type="ECO:0000256" key="3">
    <source>
        <dbReference type="PROSITE-ProRule" id="PRU00023"/>
    </source>
</evidence>
<dbReference type="PROSITE" id="PS50297">
    <property type="entry name" value="ANK_REP_REGION"/>
    <property type="match status" value="12"/>
</dbReference>
<dbReference type="InterPro" id="IPR036770">
    <property type="entry name" value="Ankyrin_rpt-contain_sf"/>
</dbReference>
<feature type="repeat" description="ANK" evidence="3">
    <location>
        <begin position="1239"/>
        <end position="1271"/>
    </location>
</feature>
<dbReference type="RefSeq" id="XP_019856195.1">
    <property type="nucleotide sequence ID" value="XM_020000636.1"/>
</dbReference>
<feature type="repeat" description="ANK" evidence="3">
    <location>
        <begin position="654"/>
        <end position="686"/>
    </location>
</feature>
<evidence type="ECO:0000256" key="2">
    <source>
        <dbReference type="ARBA" id="ARBA00023043"/>
    </source>
</evidence>
<proteinExistence type="predicted"/>
<feature type="repeat" description="ANK" evidence="3">
    <location>
        <begin position="789"/>
        <end position="821"/>
    </location>
</feature>
<keyword evidence="4" id="KW-0812">Transmembrane</keyword>
<accession>A0AAN0JGN1</accession>
<feature type="repeat" description="ANK" evidence="3">
    <location>
        <begin position="587"/>
        <end position="612"/>
    </location>
</feature>
<keyword evidence="2 3" id="KW-0040">ANK repeat</keyword>
<feature type="repeat" description="ANK" evidence="3">
    <location>
        <begin position="888"/>
        <end position="920"/>
    </location>
</feature>
<organism evidence="5 6">
    <name type="scientific">Amphimedon queenslandica</name>
    <name type="common">Sponge</name>
    <dbReference type="NCBI Taxonomy" id="400682"/>
    <lineage>
        <taxon>Eukaryota</taxon>
        <taxon>Metazoa</taxon>
        <taxon>Porifera</taxon>
        <taxon>Demospongiae</taxon>
        <taxon>Heteroscleromorpha</taxon>
        <taxon>Haplosclerida</taxon>
        <taxon>Niphatidae</taxon>
        <taxon>Amphimedon</taxon>
    </lineage>
</organism>
<keyword evidence="6" id="KW-1185">Reference proteome</keyword>
<dbReference type="Proteomes" id="UP000007879">
    <property type="component" value="Unassembled WGS sequence"/>
</dbReference>
<feature type="repeat" description="ANK" evidence="3">
    <location>
        <begin position="722"/>
        <end position="754"/>
    </location>
</feature>
<dbReference type="Pfam" id="PF12796">
    <property type="entry name" value="Ank_2"/>
    <property type="match status" value="4"/>
</dbReference>
<sequence>MIDLCQWRARIGSYNCSRHWSQSSACRSNVTGNIYRCNNGISNRYTSTTQMETRPKLILSIFCLFILLFIAGDVELNPGPTLTDKPTRDELVELLSRSEFTAGTWKHFVCSLPNMTSEIIARIKQEEDAVDPKKEETSSDNYMSAVAQSCLDNIPNLTWKVITLALIDAEELILIRQVIMNLSECSCLQGLDESTKIYLTVQKIMRRHYVQLKEVTESWLQNFADKMYSGDMTSTDVHKSPTFHNIAHEFTCSLKLYEDITKLEEKCQLFLAILSSNGGPAKLEARALAKDLEQEVLKKHNIKWTLKHKEHGIEQNSEIEVNAEGEIATTLDELKGKFSTLAIKIRKHYHESAKYKAIDVARVMNEISKDKEYTDLPTIDAVFSAACYDFLNCSVIMDFVKQVPLDDDLQSEFQQYMKELKDFKKSTTLRQLVNQIKKAVQPKEELPQLTCVVVVKVTEDYDNKTIDHLEVLKKYIFGPNSEFLELVKVRKGSLTLTFLAPSTLQQTFILRIKAIHQYILYIGVFQIIINDRTIVVIDGGQFPPNFSLEESLIFAIVSVHNAKDTEFERLAFLLLHLDININYKNEKGFSALYLASEIGHYQLVEALLKKDACVINIQDDNGWTPLMAASADGKYQVVELLLTKNPEINIQSKDGWTALMLACRYRHQNTAAILLSKNPDISIQNKRFGVTALIIASASGLPVVETILNRAKPSDINICSNEGMTPLMMACQQGHYQTVRLILSKNPDLNIRNNVAGWTALMLASSKGYHQIVELLLSKDPDINIKSFDGMTALLLATDKGQIQVINSLLKKNPDMNVQGYDGTTALMRASNKGFYNVVELLLSKDQNINIRGDRGSTSLIMASCNGHHQVVELLLSKNPDVNIQDSDGFTALIIACVKGHHRVVEVILRSDPDLDVQDKEECTALINACLMNHHKIVTLLLNKNPNINIQDNNGWTALMTASNFGLYHVVQLLLNKDPEVNIQSKDGWTALMLACQEGHHQVVELILSKNPDCNIQNKYGLTALMLACENGQEQVIKLLLSKGINANIQDNDGWSALMHACQRGYHQIISLLLSNNVDIEIPSKDGTKALTSILLLSKSMIKNLQNKCSGWASLNILLMDHSKSLELLLNCHPNHMHILDGMELHSLAVAAWANNVEAVEILIKKCDVTPENISSAFTQACYQGHSSVMIHLSEKVSTLSVNERKLLVAAAKGDLGTLIGMIMNDGPDGMSPDSRLVAGITPLMIAASCGHVELVEALIGVGADVNITDIEGNTALDVTKNIKLYDRKDIITLLADIPADVALPVSSIEKKEKKKIFITKPLEFYFSRLKSVLMRAYNPAAEKKKKQRASFGASMAPFAKNDTQRWVQ</sequence>
<feature type="repeat" description="ANK" evidence="3">
    <location>
        <begin position="1020"/>
        <end position="1052"/>
    </location>
</feature>
<keyword evidence="1" id="KW-0677">Repeat</keyword>
<dbReference type="Pfam" id="PF00023">
    <property type="entry name" value="Ank"/>
    <property type="match status" value="3"/>
</dbReference>
<evidence type="ECO:0000256" key="4">
    <source>
        <dbReference type="SAM" id="Phobius"/>
    </source>
</evidence>
<dbReference type="GeneID" id="100641054"/>
<evidence type="ECO:0000313" key="6">
    <source>
        <dbReference type="Proteomes" id="UP000007879"/>
    </source>
</evidence>
<reference evidence="5" key="2">
    <citation type="submission" date="2024-06" db="UniProtKB">
        <authorList>
            <consortium name="EnsemblMetazoa"/>
        </authorList>
    </citation>
    <scope>IDENTIFICATION</scope>
</reference>